<accession>A0ABR2V4Q8</accession>
<keyword evidence="4" id="KW-1185">Reference proteome</keyword>
<gene>
    <name evidence="3" type="ORF">SUNI508_05779</name>
</gene>
<protein>
    <submittedName>
        <fullName evidence="3">SnoaL-like domain-containing protein</fullName>
    </submittedName>
</protein>
<feature type="chain" id="PRO_5046265095" evidence="1">
    <location>
        <begin position="20"/>
        <end position="170"/>
    </location>
</feature>
<evidence type="ECO:0000259" key="2">
    <source>
        <dbReference type="Pfam" id="PF26534"/>
    </source>
</evidence>
<dbReference type="Proteomes" id="UP001408356">
    <property type="component" value="Unassembled WGS sequence"/>
</dbReference>
<feature type="signal peptide" evidence="1">
    <location>
        <begin position="1"/>
        <end position="19"/>
    </location>
</feature>
<comment type="caution">
    <text evidence="3">The sequence shown here is derived from an EMBL/GenBank/DDBJ whole genome shotgun (WGS) entry which is preliminary data.</text>
</comment>
<keyword evidence="1" id="KW-0732">Signal</keyword>
<evidence type="ECO:0000313" key="3">
    <source>
        <dbReference type="EMBL" id="KAK9421544.1"/>
    </source>
</evidence>
<reference evidence="3 4" key="1">
    <citation type="journal article" date="2024" name="J. Plant Pathol.">
        <title>Sequence and assembly of the genome of Seiridium unicorne, isolate CBS 538.82, causal agent of cypress canker disease.</title>
        <authorList>
            <person name="Scali E."/>
            <person name="Rocca G.D."/>
            <person name="Danti R."/>
            <person name="Garbelotto M."/>
            <person name="Barberini S."/>
            <person name="Baroncelli R."/>
            <person name="Emiliani G."/>
        </authorList>
    </citation>
    <scope>NUCLEOTIDE SEQUENCE [LARGE SCALE GENOMIC DNA]</scope>
    <source>
        <strain evidence="3 4">BM-138-508</strain>
    </source>
</reference>
<dbReference type="Pfam" id="PF26534">
    <property type="entry name" value="NTF2_7"/>
    <property type="match status" value="1"/>
</dbReference>
<evidence type="ECO:0000256" key="1">
    <source>
        <dbReference type="SAM" id="SignalP"/>
    </source>
</evidence>
<dbReference type="InterPro" id="IPR058645">
    <property type="entry name" value="NTF2-like_dom_7"/>
</dbReference>
<feature type="domain" description="NTF2-like" evidence="2">
    <location>
        <begin position="29"/>
        <end position="164"/>
    </location>
</feature>
<dbReference type="EMBL" id="JARVKF010000179">
    <property type="protein sequence ID" value="KAK9421544.1"/>
    <property type="molecule type" value="Genomic_DNA"/>
</dbReference>
<evidence type="ECO:0000313" key="4">
    <source>
        <dbReference type="Proteomes" id="UP001408356"/>
    </source>
</evidence>
<name>A0ABR2V4Q8_9PEZI</name>
<proteinExistence type="predicted"/>
<organism evidence="3 4">
    <name type="scientific">Seiridium unicorne</name>
    <dbReference type="NCBI Taxonomy" id="138068"/>
    <lineage>
        <taxon>Eukaryota</taxon>
        <taxon>Fungi</taxon>
        <taxon>Dikarya</taxon>
        <taxon>Ascomycota</taxon>
        <taxon>Pezizomycotina</taxon>
        <taxon>Sordariomycetes</taxon>
        <taxon>Xylariomycetidae</taxon>
        <taxon>Amphisphaeriales</taxon>
        <taxon>Sporocadaceae</taxon>
        <taxon>Seiridium</taxon>
    </lineage>
</organism>
<sequence length="170" mass="18477">MSPLFRLMAIASTISLAFALPSSRKQQSCLTACEGTSLATRFADLVGNYTAEKADTFLLVDYQDYSDGINSLQQKPLGSVTFAGREAFKAAQEGHGGTPMVVDTVVATTCDTVVWTWTATFGEAAKSARGINIVKFIEDDGAWWVERVDMEMNSLVYLEDLGGTWSLPDQ</sequence>